<feature type="non-terminal residue" evidence="3">
    <location>
        <position position="1"/>
    </location>
</feature>
<name>A0A7R8ZVF9_9CRUS</name>
<dbReference type="AlphaFoldDB" id="A0A7R8ZVF9"/>
<dbReference type="PROSITE" id="PS50297">
    <property type="entry name" value="ANK_REP_REGION"/>
    <property type="match status" value="1"/>
</dbReference>
<evidence type="ECO:0000256" key="2">
    <source>
        <dbReference type="ARBA" id="ARBA00023043"/>
    </source>
</evidence>
<sequence>GIPPCEENCRLQCVKILLDAGASIQHCDKNGNIALHYATRDNHPCIAQYLLTVDPSLCLVKNAQGKTALTIQQAVEWKNSVIISILIQHGAPVDEEDQEKRTPLLLAIGWDSSLADEKNQLQCVKVLVEAGANVLHRDRSGHNALRYATRKHYMSIAQYLLTVDPSLCRVKNSQGKTALHNAADKAQPALISFLLQNGADVEAEDKWKQTPLLSAIGWRTSPSEEGDRLQCVKVLVEAGANTRHRNMKGRNALRCATGKKYLLIVQYLLTVDPSLCLVKNSRGETALKLFRAAEWGLVDSLSLLLQHGAQVDEEDEEKLTPLLLAIGRNSSPSEEECRL</sequence>
<dbReference type="PANTHER" id="PTHR24166:SF48">
    <property type="entry name" value="PROTEIN VAPYRIN"/>
    <property type="match status" value="1"/>
</dbReference>
<dbReference type="SUPFAM" id="SSF48403">
    <property type="entry name" value="Ankyrin repeat"/>
    <property type="match status" value="1"/>
</dbReference>
<dbReference type="Gene3D" id="1.25.40.20">
    <property type="entry name" value="Ankyrin repeat-containing domain"/>
    <property type="match status" value="3"/>
</dbReference>
<dbReference type="Pfam" id="PF12796">
    <property type="entry name" value="Ank_2"/>
    <property type="match status" value="3"/>
</dbReference>
<dbReference type="InterPro" id="IPR002110">
    <property type="entry name" value="Ankyrin_rpt"/>
</dbReference>
<keyword evidence="1" id="KW-0677">Repeat</keyword>
<dbReference type="InterPro" id="IPR050889">
    <property type="entry name" value="Dendritic_Spine_Reg/Scaffold"/>
</dbReference>
<keyword evidence="2" id="KW-0040">ANK repeat</keyword>
<evidence type="ECO:0000313" key="3">
    <source>
        <dbReference type="EMBL" id="CAD7238012.1"/>
    </source>
</evidence>
<proteinExistence type="predicted"/>
<dbReference type="PROSITE" id="PS50088">
    <property type="entry name" value="ANK_REPEAT"/>
    <property type="match status" value="1"/>
</dbReference>
<dbReference type="SMART" id="SM00248">
    <property type="entry name" value="ANK"/>
    <property type="match status" value="8"/>
</dbReference>
<dbReference type="InterPro" id="IPR036770">
    <property type="entry name" value="Ankyrin_rpt-contain_sf"/>
</dbReference>
<gene>
    <name evidence="3" type="ORF">CTOB1V02_LOCUS15827</name>
</gene>
<evidence type="ECO:0000256" key="1">
    <source>
        <dbReference type="ARBA" id="ARBA00022737"/>
    </source>
</evidence>
<protein>
    <submittedName>
        <fullName evidence="3">Uncharacterized protein</fullName>
    </submittedName>
</protein>
<reference evidence="3" key="1">
    <citation type="submission" date="2020-11" db="EMBL/GenBank/DDBJ databases">
        <authorList>
            <person name="Tran Van P."/>
        </authorList>
    </citation>
    <scope>NUCLEOTIDE SEQUENCE</scope>
</reference>
<organism evidence="3">
    <name type="scientific">Cyprideis torosa</name>
    <dbReference type="NCBI Taxonomy" id="163714"/>
    <lineage>
        <taxon>Eukaryota</taxon>
        <taxon>Metazoa</taxon>
        <taxon>Ecdysozoa</taxon>
        <taxon>Arthropoda</taxon>
        <taxon>Crustacea</taxon>
        <taxon>Oligostraca</taxon>
        <taxon>Ostracoda</taxon>
        <taxon>Podocopa</taxon>
        <taxon>Podocopida</taxon>
        <taxon>Cytherocopina</taxon>
        <taxon>Cytheroidea</taxon>
        <taxon>Cytherideidae</taxon>
        <taxon>Cyprideis</taxon>
    </lineage>
</organism>
<dbReference type="PANTHER" id="PTHR24166">
    <property type="entry name" value="ROLLING PEBBLES, ISOFORM B"/>
    <property type="match status" value="1"/>
</dbReference>
<accession>A0A7R8ZVF9</accession>
<dbReference type="EMBL" id="OB694789">
    <property type="protein sequence ID" value="CAD7238012.1"/>
    <property type="molecule type" value="Genomic_DNA"/>
</dbReference>
<dbReference type="OrthoDB" id="19174at2759"/>
<feature type="non-terminal residue" evidence="3">
    <location>
        <position position="339"/>
    </location>
</feature>